<sequence length="147" mass="17288">MAGYFEEMGWRELEDGEQPDHLLHMARFIFEFGFNEDFNAREWPKLPPPASKETVKNLPETTIESDGKSCPICLKKFNIGEKVTEMPCNHQYHTTCISIWLNTTNSCPFCRYELPTDDEVYEQFKRNKKRSEQKQEDLAVLHNSMFS</sequence>
<keyword evidence="6 13" id="KW-0863">Zinc-finger</keyword>
<comment type="pathway">
    <text evidence="2">Protein modification; protein ubiquitination.</text>
</comment>
<evidence type="ECO:0000256" key="7">
    <source>
        <dbReference type="ARBA" id="ARBA00022786"/>
    </source>
</evidence>
<accession>A0A8S1AW28</accession>
<dbReference type="AlphaFoldDB" id="A0A8S1AW28"/>
<dbReference type="FunFam" id="3.30.40.10:FF:000127">
    <property type="entry name" value="E3 ubiquitin-protein ligase RNF181"/>
    <property type="match status" value="1"/>
</dbReference>
<keyword evidence="8" id="KW-0862">Zinc</keyword>
<evidence type="ECO:0000256" key="1">
    <source>
        <dbReference type="ARBA" id="ARBA00000900"/>
    </source>
</evidence>
<gene>
    <name evidence="15" type="ORF">APLA_LOCUS13223</name>
</gene>
<evidence type="ECO:0000256" key="3">
    <source>
        <dbReference type="ARBA" id="ARBA00012483"/>
    </source>
</evidence>
<dbReference type="SUPFAM" id="SSF57850">
    <property type="entry name" value="RING/U-box"/>
    <property type="match status" value="1"/>
</dbReference>
<keyword evidence="4" id="KW-0808">Transferase</keyword>
<evidence type="ECO:0000313" key="15">
    <source>
        <dbReference type="EMBL" id="CAB3250687.1"/>
    </source>
</evidence>
<evidence type="ECO:0000256" key="12">
    <source>
        <dbReference type="ARBA" id="ARBA00045940"/>
    </source>
</evidence>
<evidence type="ECO:0000256" key="6">
    <source>
        <dbReference type="ARBA" id="ARBA00022771"/>
    </source>
</evidence>
<dbReference type="InterPro" id="IPR013083">
    <property type="entry name" value="Znf_RING/FYVE/PHD"/>
</dbReference>
<reference evidence="15 16" key="1">
    <citation type="submission" date="2020-04" db="EMBL/GenBank/DDBJ databases">
        <authorList>
            <person name="Wallbank WR R."/>
            <person name="Pardo Diaz C."/>
            <person name="Kozak K."/>
            <person name="Martin S."/>
            <person name="Jiggins C."/>
            <person name="Moest M."/>
            <person name="Warren A I."/>
            <person name="Byers J.R.P. K."/>
            <person name="Montejo-Kovacevich G."/>
            <person name="Yen C E."/>
        </authorList>
    </citation>
    <scope>NUCLEOTIDE SEQUENCE [LARGE SCALE GENOMIC DNA]</scope>
</reference>
<dbReference type="GO" id="GO:0005737">
    <property type="term" value="C:cytoplasm"/>
    <property type="evidence" value="ECO:0007669"/>
    <property type="project" value="TreeGrafter"/>
</dbReference>
<dbReference type="PANTHER" id="PTHR15710">
    <property type="entry name" value="E3 UBIQUITIN-PROTEIN LIGASE PRAJA"/>
    <property type="match status" value="1"/>
</dbReference>
<organism evidence="15 16">
    <name type="scientific">Arctia plantaginis</name>
    <name type="common">Wood tiger moth</name>
    <name type="synonym">Phalaena plantaginis</name>
    <dbReference type="NCBI Taxonomy" id="874455"/>
    <lineage>
        <taxon>Eukaryota</taxon>
        <taxon>Metazoa</taxon>
        <taxon>Ecdysozoa</taxon>
        <taxon>Arthropoda</taxon>
        <taxon>Hexapoda</taxon>
        <taxon>Insecta</taxon>
        <taxon>Pterygota</taxon>
        <taxon>Neoptera</taxon>
        <taxon>Endopterygota</taxon>
        <taxon>Lepidoptera</taxon>
        <taxon>Glossata</taxon>
        <taxon>Ditrysia</taxon>
        <taxon>Noctuoidea</taxon>
        <taxon>Erebidae</taxon>
        <taxon>Arctiinae</taxon>
        <taxon>Arctia</taxon>
    </lineage>
</organism>
<dbReference type="InterPro" id="IPR001841">
    <property type="entry name" value="Znf_RING"/>
</dbReference>
<comment type="similarity">
    <text evidence="9">Belongs to the RNF181 family.</text>
</comment>
<evidence type="ECO:0000256" key="4">
    <source>
        <dbReference type="ARBA" id="ARBA00022679"/>
    </source>
</evidence>
<dbReference type="GO" id="GO:0061630">
    <property type="term" value="F:ubiquitin protein ligase activity"/>
    <property type="evidence" value="ECO:0007669"/>
    <property type="project" value="UniProtKB-EC"/>
</dbReference>
<dbReference type="SMART" id="SM00184">
    <property type="entry name" value="RING"/>
    <property type="match status" value="1"/>
</dbReference>
<keyword evidence="5" id="KW-0479">Metal-binding</keyword>
<evidence type="ECO:0000256" key="10">
    <source>
        <dbReference type="ARBA" id="ARBA00039317"/>
    </source>
</evidence>
<dbReference type="PANTHER" id="PTHR15710:SF160">
    <property type="entry name" value="E3 UBIQUITIN-PROTEIN LIGASE RNF181"/>
    <property type="match status" value="1"/>
</dbReference>
<evidence type="ECO:0000256" key="2">
    <source>
        <dbReference type="ARBA" id="ARBA00004906"/>
    </source>
</evidence>
<dbReference type="Proteomes" id="UP000494256">
    <property type="component" value="Unassembled WGS sequence"/>
</dbReference>
<feature type="domain" description="RING-type" evidence="14">
    <location>
        <begin position="70"/>
        <end position="111"/>
    </location>
</feature>
<evidence type="ECO:0000256" key="13">
    <source>
        <dbReference type="PROSITE-ProRule" id="PRU00175"/>
    </source>
</evidence>
<protein>
    <recommendedName>
        <fullName evidence="10">E3 ubiquitin-protein ligase RNF181</fullName>
        <ecNumber evidence="3">2.3.2.27</ecNumber>
    </recommendedName>
    <alternativeName>
        <fullName evidence="11">RING finger protein 181</fullName>
    </alternativeName>
</protein>
<comment type="catalytic activity">
    <reaction evidence="1">
        <text>S-ubiquitinyl-[E2 ubiquitin-conjugating enzyme]-L-cysteine + [acceptor protein]-L-lysine = [E2 ubiquitin-conjugating enzyme]-L-cysteine + N(6)-ubiquitinyl-[acceptor protein]-L-lysine.</text>
        <dbReference type="EC" id="2.3.2.27"/>
    </reaction>
</comment>
<dbReference type="EMBL" id="CADEBD010000348">
    <property type="protein sequence ID" value="CAB3250687.1"/>
    <property type="molecule type" value="Genomic_DNA"/>
</dbReference>
<dbReference type="Gene3D" id="3.30.40.10">
    <property type="entry name" value="Zinc/RING finger domain, C3HC4 (zinc finger)"/>
    <property type="match status" value="1"/>
</dbReference>
<dbReference type="EC" id="2.3.2.27" evidence="3"/>
<evidence type="ECO:0000256" key="9">
    <source>
        <dbReference type="ARBA" id="ARBA00038197"/>
    </source>
</evidence>
<evidence type="ECO:0000259" key="14">
    <source>
        <dbReference type="PROSITE" id="PS50089"/>
    </source>
</evidence>
<name>A0A8S1AW28_ARCPL</name>
<comment type="caution">
    <text evidence="15">The sequence shown here is derived from an EMBL/GenBank/DDBJ whole genome shotgun (WGS) entry which is preliminary data.</text>
</comment>
<dbReference type="OrthoDB" id="288203at2759"/>
<evidence type="ECO:0000256" key="11">
    <source>
        <dbReference type="ARBA" id="ARBA00041674"/>
    </source>
</evidence>
<keyword evidence="7" id="KW-0833">Ubl conjugation pathway</keyword>
<dbReference type="PROSITE" id="PS50089">
    <property type="entry name" value="ZF_RING_2"/>
    <property type="match status" value="1"/>
</dbReference>
<dbReference type="Pfam" id="PF13639">
    <property type="entry name" value="zf-RING_2"/>
    <property type="match status" value="1"/>
</dbReference>
<dbReference type="GO" id="GO:0008270">
    <property type="term" value="F:zinc ion binding"/>
    <property type="evidence" value="ECO:0007669"/>
    <property type="project" value="UniProtKB-KW"/>
</dbReference>
<proteinExistence type="inferred from homology"/>
<dbReference type="GO" id="GO:0016567">
    <property type="term" value="P:protein ubiquitination"/>
    <property type="evidence" value="ECO:0007669"/>
    <property type="project" value="UniProtKB-ARBA"/>
</dbReference>
<evidence type="ECO:0000256" key="8">
    <source>
        <dbReference type="ARBA" id="ARBA00022833"/>
    </source>
</evidence>
<evidence type="ECO:0000313" key="16">
    <source>
        <dbReference type="Proteomes" id="UP000494256"/>
    </source>
</evidence>
<comment type="function">
    <text evidence="12">E3 ubiquitin-protein ligase which accepts ubiquitin from an E2 ubiquitin-conjugating enzyme in the form of a thioester and then directly transfers the ubiquitin to targeted substrates. Catalyzes monoubiquitination of 26S proteasome subunit PSMC2/RPT1.</text>
</comment>
<evidence type="ECO:0000256" key="5">
    <source>
        <dbReference type="ARBA" id="ARBA00022723"/>
    </source>
</evidence>